<dbReference type="EMBL" id="SLUO01000021">
    <property type="protein sequence ID" value="TCL54276.1"/>
    <property type="molecule type" value="Genomic_DNA"/>
</dbReference>
<dbReference type="Proteomes" id="UP000295718">
    <property type="component" value="Unassembled WGS sequence"/>
</dbReference>
<organism evidence="2 3">
    <name type="scientific">Kineothrix alysoides</name>
    <dbReference type="NCBI Taxonomy" id="1469948"/>
    <lineage>
        <taxon>Bacteria</taxon>
        <taxon>Bacillati</taxon>
        <taxon>Bacillota</taxon>
        <taxon>Clostridia</taxon>
        <taxon>Lachnospirales</taxon>
        <taxon>Lachnospiraceae</taxon>
        <taxon>Kineothrix</taxon>
    </lineage>
</organism>
<proteinExistence type="predicted"/>
<sequence length="336" mass="38729">MTQKVLAVCDKEEKYLYRLVEYLENRELLPFSICAFTNERALRKFSSKTQIELLLIAEGSYEEEIKALPIAHILLLNESGNEAGEGIKNINKYQSAEGIFREIMENYMGNAQVAPRRLQSGSPIKIIGNYTPVRRCLQTTFSLTMGQILAKEHKVLYMNFESYSGLSYLLNREFSVDITDVLYYFNCEREKLAYRLAGMVQSINGMDFIPPVVSYQDLCGVTGEQWLHLFREVEASTSYEYLILDLSEQMNGLFNILRQCFKVYTITREDGFAAAKIKQYEAMLCMSDYEDVAAKTKKWSLPVFHRLPDGLDQLTHGELAGYVKKIVEEDIYEQTR</sequence>
<keyword evidence="3" id="KW-1185">Reference proteome</keyword>
<protein>
    <recommendedName>
        <fullName evidence="1">TadZ-like receiver domain-containing protein</fullName>
    </recommendedName>
</protein>
<dbReference type="AlphaFoldDB" id="A0A4R1QKZ0"/>
<evidence type="ECO:0000313" key="3">
    <source>
        <dbReference type="Proteomes" id="UP000295718"/>
    </source>
</evidence>
<dbReference type="InterPro" id="IPR027417">
    <property type="entry name" value="P-loop_NTPase"/>
</dbReference>
<dbReference type="Gene3D" id="3.40.50.300">
    <property type="entry name" value="P-loop containing nucleotide triphosphate hydrolases"/>
    <property type="match status" value="1"/>
</dbReference>
<name>A0A4R1QKZ0_9FIRM</name>
<dbReference type="InterPro" id="IPR049086">
    <property type="entry name" value="TadZ-like_ARD"/>
</dbReference>
<dbReference type="RefSeq" id="WP_031391627.1">
    <property type="nucleotide sequence ID" value="NZ_JPNB01000002.1"/>
</dbReference>
<dbReference type="STRING" id="1469948.GCA_000732725_02978"/>
<reference evidence="2 3" key="1">
    <citation type="submission" date="2019-03" db="EMBL/GenBank/DDBJ databases">
        <title>Genomic Encyclopedia of Type Strains, Phase IV (KMG-IV): sequencing the most valuable type-strain genomes for metagenomic binning, comparative biology and taxonomic classification.</title>
        <authorList>
            <person name="Goeker M."/>
        </authorList>
    </citation>
    <scope>NUCLEOTIDE SEQUENCE [LARGE SCALE GENOMIC DNA]</scope>
    <source>
        <strain evidence="2 3">DSM 100556</strain>
    </source>
</reference>
<dbReference type="Pfam" id="PF21194">
    <property type="entry name" value="TadZ-like_ARD"/>
    <property type="match status" value="1"/>
</dbReference>
<evidence type="ECO:0000259" key="1">
    <source>
        <dbReference type="Pfam" id="PF21194"/>
    </source>
</evidence>
<feature type="domain" description="TadZ-like receiver" evidence="1">
    <location>
        <begin position="6"/>
        <end position="107"/>
    </location>
</feature>
<dbReference type="Gene3D" id="3.40.50.10850">
    <property type="entry name" value="Ntrc-like two-domain protein"/>
    <property type="match status" value="1"/>
</dbReference>
<gene>
    <name evidence="2" type="ORF">EDD76_12146</name>
</gene>
<comment type="caution">
    <text evidence="2">The sequence shown here is derived from an EMBL/GenBank/DDBJ whole genome shotgun (WGS) entry which is preliminary data.</text>
</comment>
<evidence type="ECO:0000313" key="2">
    <source>
        <dbReference type="EMBL" id="TCL54276.1"/>
    </source>
</evidence>
<accession>A0A4R1QKZ0</accession>
<dbReference type="OrthoDB" id="9777019at2"/>